<keyword evidence="6" id="KW-0406">Ion transport</keyword>
<feature type="transmembrane region" description="Helical" evidence="9">
    <location>
        <begin position="803"/>
        <end position="823"/>
    </location>
</feature>
<protein>
    <submittedName>
        <fullName evidence="11">Vacuolar calcium ion transporter</fullName>
    </submittedName>
</protein>
<evidence type="ECO:0000256" key="1">
    <source>
        <dbReference type="ARBA" id="ARBA00004127"/>
    </source>
</evidence>
<comment type="caution">
    <text evidence="11">The sequence shown here is derived from an EMBL/GenBank/DDBJ whole genome shotgun (WGS) entry which is preliminary data.</text>
</comment>
<dbReference type="EMBL" id="JABCIY010000151">
    <property type="protein sequence ID" value="KAF7192018.1"/>
    <property type="molecule type" value="Genomic_DNA"/>
</dbReference>
<keyword evidence="12" id="KW-1185">Reference proteome</keyword>
<dbReference type="GO" id="GO:0006874">
    <property type="term" value="P:intracellular calcium ion homeostasis"/>
    <property type="evidence" value="ECO:0007669"/>
    <property type="project" value="TreeGrafter"/>
</dbReference>
<feature type="transmembrane region" description="Helical" evidence="9">
    <location>
        <begin position="149"/>
        <end position="171"/>
    </location>
</feature>
<feature type="compositionally biased region" description="Polar residues" evidence="8">
    <location>
        <begin position="56"/>
        <end position="65"/>
    </location>
</feature>
<feature type="compositionally biased region" description="Polar residues" evidence="8">
    <location>
        <begin position="8"/>
        <end position="21"/>
    </location>
</feature>
<feature type="transmembrane region" description="Helical" evidence="9">
    <location>
        <begin position="272"/>
        <end position="293"/>
    </location>
</feature>
<feature type="compositionally biased region" description="Low complexity" evidence="8">
    <location>
        <begin position="406"/>
        <end position="416"/>
    </location>
</feature>
<evidence type="ECO:0000256" key="6">
    <source>
        <dbReference type="ARBA" id="ARBA00023065"/>
    </source>
</evidence>
<feature type="compositionally biased region" description="Basic residues" evidence="8">
    <location>
        <begin position="491"/>
        <end position="506"/>
    </location>
</feature>
<comment type="subcellular location">
    <subcellularLocation>
        <location evidence="1">Endomembrane system</location>
        <topology evidence="1">Multi-pass membrane protein</topology>
    </subcellularLocation>
</comment>
<feature type="compositionally biased region" description="Basic and acidic residues" evidence="8">
    <location>
        <begin position="442"/>
        <end position="455"/>
    </location>
</feature>
<gene>
    <name evidence="11" type="ORF">HII31_06663</name>
</gene>
<evidence type="ECO:0000256" key="5">
    <source>
        <dbReference type="ARBA" id="ARBA00022989"/>
    </source>
</evidence>
<evidence type="ECO:0000313" key="11">
    <source>
        <dbReference type="EMBL" id="KAF7192018.1"/>
    </source>
</evidence>
<dbReference type="GO" id="GO:0000329">
    <property type="term" value="C:fungal-type vacuole membrane"/>
    <property type="evidence" value="ECO:0007669"/>
    <property type="project" value="TreeGrafter"/>
</dbReference>
<feature type="transmembrane region" description="Helical" evidence="9">
    <location>
        <begin position="177"/>
        <end position="196"/>
    </location>
</feature>
<proteinExistence type="inferred from homology"/>
<reference evidence="11" key="1">
    <citation type="submission" date="2020-04" db="EMBL/GenBank/DDBJ databases">
        <title>Draft genome resource of the tomato pathogen Pseudocercospora fuligena.</title>
        <authorList>
            <person name="Zaccaron A."/>
        </authorList>
    </citation>
    <scope>NUCLEOTIDE SEQUENCE</scope>
    <source>
        <strain evidence="11">PF001</strain>
    </source>
</reference>
<feature type="region of interest" description="Disordered" evidence="8">
    <location>
        <begin position="1"/>
        <end position="138"/>
    </location>
</feature>
<dbReference type="InterPro" id="IPR004713">
    <property type="entry name" value="CaH_exchang"/>
</dbReference>
<dbReference type="FunFam" id="1.20.1420.30:FF:000016">
    <property type="entry name" value="Membrane bound cation transporter"/>
    <property type="match status" value="1"/>
</dbReference>
<keyword evidence="4 9" id="KW-0812">Transmembrane</keyword>
<feature type="transmembrane region" description="Helical" evidence="9">
    <location>
        <begin position="236"/>
        <end position="260"/>
    </location>
</feature>
<evidence type="ECO:0000256" key="8">
    <source>
        <dbReference type="SAM" id="MobiDB-lite"/>
    </source>
</evidence>
<feature type="region of interest" description="Disordered" evidence="8">
    <location>
        <begin position="355"/>
        <end position="557"/>
    </location>
</feature>
<feature type="transmembrane region" description="Helical" evidence="9">
    <location>
        <begin position="313"/>
        <end position="331"/>
    </location>
</feature>
<dbReference type="FunFam" id="1.20.1420.30:FF:000011">
    <property type="entry name" value="Vacuolar calcium ion transporter"/>
    <property type="match status" value="1"/>
</dbReference>
<evidence type="ECO:0000259" key="10">
    <source>
        <dbReference type="Pfam" id="PF01699"/>
    </source>
</evidence>
<feature type="region of interest" description="Disordered" evidence="8">
    <location>
        <begin position="588"/>
        <end position="670"/>
    </location>
</feature>
<feature type="compositionally biased region" description="Basic and acidic residues" evidence="8">
    <location>
        <begin position="507"/>
        <end position="517"/>
    </location>
</feature>
<comment type="similarity">
    <text evidence="2">Belongs to the Ca(2+):cation antiporter (CaCA) (TC 2.A.19) family.</text>
</comment>
<feature type="transmembrane region" description="Helical" evidence="9">
    <location>
        <begin position="678"/>
        <end position="700"/>
    </location>
</feature>
<feature type="transmembrane region" description="Helical" evidence="9">
    <location>
        <begin position="775"/>
        <end position="796"/>
    </location>
</feature>
<feature type="compositionally biased region" description="Basic and acidic residues" evidence="8">
    <location>
        <begin position="66"/>
        <end position="92"/>
    </location>
</feature>
<evidence type="ECO:0000256" key="2">
    <source>
        <dbReference type="ARBA" id="ARBA00008170"/>
    </source>
</evidence>
<feature type="transmembrane region" description="Helical" evidence="9">
    <location>
        <begin position="742"/>
        <end position="769"/>
    </location>
</feature>
<feature type="domain" description="Sodium/calcium exchanger membrane region" evidence="10">
    <location>
        <begin position="177"/>
        <end position="333"/>
    </location>
</feature>
<dbReference type="AlphaFoldDB" id="A0A8H6RJ26"/>
<feature type="compositionally biased region" description="Low complexity" evidence="8">
    <location>
        <begin position="24"/>
        <end position="37"/>
    </location>
</feature>
<keyword evidence="3" id="KW-0813">Transport</keyword>
<dbReference type="PANTHER" id="PTHR31503">
    <property type="entry name" value="VACUOLAR CALCIUM ION TRANSPORTER"/>
    <property type="match status" value="1"/>
</dbReference>
<keyword evidence="5 9" id="KW-1133">Transmembrane helix</keyword>
<evidence type="ECO:0000313" key="12">
    <source>
        <dbReference type="Proteomes" id="UP000660729"/>
    </source>
</evidence>
<feature type="transmembrane region" description="Helical" evidence="9">
    <location>
        <begin position="208"/>
        <end position="230"/>
    </location>
</feature>
<dbReference type="Proteomes" id="UP000660729">
    <property type="component" value="Unassembled WGS sequence"/>
</dbReference>
<dbReference type="InterPro" id="IPR004837">
    <property type="entry name" value="NaCa_Exmemb"/>
</dbReference>
<dbReference type="Pfam" id="PF01699">
    <property type="entry name" value="Na_Ca_ex"/>
    <property type="match status" value="2"/>
</dbReference>
<evidence type="ECO:0000256" key="7">
    <source>
        <dbReference type="ARBA" id="ARBA00023136"/>
    </source>
</evidence>
<feature type="compositionally biased region" description="Low complexity" evidence="8">
    <location>
        <begin position="363"/>
        <end position="385"/>
    </location>
</feature>
<dbReference type="PANTHER" id="PTHR31503:SF18">
    <property type="entry name" value="CA(2+)_H(+) EXCHANGER, PUTATIVE (EUROFUNG)-RELATED"/>
    <property type="match status" value="1"/>
</dbReference>
<feature type="compositionally biased region" description="Polar residues" evidence="8">
    <location>
        <begin position="417"/>
        <end position="428"/>
    </location>
</feature>
<feature type="transmembrane region" description="Helical" evidence="9">
    <location>
        <begin position="712"/>
        <end position="735"/>
    </location>
</feature>
<sequence length="839" mass="89952">MHRYRAQAQRTVSNRNLQRVESSPAFPFPNQANAAKPTKNTEAGGLSTRGGGESPSAETPENSLHNGEHQHGLDGVRDSGGRDPEKSAHNNEIDSISQSRSPAPPPPLESQTEGQGDSAIETMENKKKPPIPTRMKNGTKRFGVHLKNAICHSWVNVLLIAVPAGIAAEAAKLNPSVIFAINAVAIVPLAGLLSHATESVASRLGDTWGALLNVSFGNAVELIIFIIALVKGEIRIVQASLLGSILANLLLILGMAFLLGGLRFREQLYNSTVTQMSACLLSLSVMSLLLPTAFHASFNDENLKDADNKVLKVSRGTSVVLLIVYILYLLFQLKSHAYMYESTPQEIIDEESHPGMLHDMMNSSSSSDSSSSSSSSDSDSSASGSIATASKRVKRMLKHRRRRKSSASTSSTRTTSNLPSVISSPSTEKQNDYFRHPSHPGSRRESTLEPVHNGDDADADKEDNGISRVFDWATKRKGSNGGSKSPDEPPKRKKHSKKKDKKRRHRKDEADAEKAAVEDESAVVDEPPQKGDSFAADVQTAEAPDQAEMRDSPSKLGLNVRQLSSRYRPALPTYLSNTVFSANYTQPDTAPAPGPMRPVGPVRSISAGRLRRTSSLPDRLNERHSTPAPANGTITRQDPLPPYQHQRLTKSASNASGVPSGPEKDDEEDGYEMSRTAAVVLLLGSTALVAVCAEFMVDAIPLMIADSPVSEAFIGLIILPIVGNAAEHVTAVTVAAKNKMDLAIGVAVGSSIQIALFVTPVVVLLGWILNTSMSLYFNLFETISLFVTVFVVNFLVLDGRSNYLEGSLLIAAYVIIAVAAFFYPSTGAQSAVGGGAGDA</sequence>
<dbReference type="OrthoDB" id="1699231at2759"/>
<dbReference type="InterPro" id="IPR044880">
    <property type="entry name" value="NCX_ion-bd_dom_sf"/>
</dbReference>
<accession>A0A8H6RJ26</accession>
<organism evidence="11 12">
    <name type="scientific">Pseudocercospora fuligena</name>
    <dbReference type="NCBI Taxonomy" id="685502"/>
    <lineage>
        <taxon>Eukaryota</taxon>
        <taxon>Fungi</taxon>
        <taxon>Dikarya</taxon>
        <taxon>Ascomycota</taxon>
        <taxon>Pezizomycotina</taxon>
        <taxon>Dothideomycetes</taxon>
        <taxon>Dothideomycetidae</taxon>
        <taxon>Mycosphaerellales</taxon>
        <taxon>Mycosphaerellaceae</taxon>
        <taxon>Pseudocercospora</taxon>
    </lineage>
</organism>
<feature type="compositionally biased region" description="Basic residues" evidence="8">
    <location>
        <begin position="391"/>
        <end position="405"/>
    </location>
</feature>
<feature type="domain" description="Sodium/calcium exchanger membrane region" evidence="10">
    <location>
        <begin position="678"/>
        <end position="821"/>
    </location>
</feature>
<dbReference type="GO" id="GO:0015369">
    <property type="term" value="F:calcium:proton antiporter activity"/>
    <property type="evidence" value="ECO:0007669"/>
    <property type="project" value="TreeGrafter"/>
</dbReference>
<evidence type="ECO:0000256" key="3">
    <source>
        <dbReference type="ARBA" id="ARBA00022448"/>
    </source>
</evidence>
<name>A0A8H6RJ26_9PEZI</name>
<dbReference type="GO" id="GO:0012505">
    <property type="term" value="C:endomembrane system"/>
    <property type="evidence" value="ECO:0007669"/>
    <property type="project" value="UniProtKB-SubCell"/>
</dbReference>
<dbReference type="Gene3D" id="1.20.1420.30">
    <property type="entry name" value="NCX, central ion-binding region"/>
    <property type="match status" value="2"/>
</dbReference>
<keyword evidence="7 9" id="KW-0472">Membrane</keyword>
<evidence type="ECO:0000256" key="9">
    <source>
        <dbReference type="SAM" id="Phobius"/>
    </source>
</evidence>
<evidence type="ECO:0000256" key="4">
    <source>
        <dbReference type="ARBA" id="ARBA00022692"/>
    </source>
</evidence>